<dbReference type="Proteomes" id="UP000703661">
    <property type="component" value="Unassembled WGS sequence"/>
</dbReference>
<dbReference type="AlphaFoldDB" id="A0A9P6MZN8"/>
<feature type="compositionally biased region" description="Basic residues" evidence="1">
    <location>
        <begin position="160"/>
        <end position="172"/>
    </location>
</feature>
<accession>A0A9P6MZN8</accession>
<evidence type="ECO:0000313" key="2">
    <source>
        <dbReference type="EMBL" id="KAG0018814.1"/>
    </source>
</evidence>
<evidence type="ECO:0000313" key="3">
    <source>
        <dbReference type="Proteomes" id="UP000703661"/>
    </source>
</evidence>
<comment type="caution">
    <text evidence="2">The sequence shown here is derived from an EMBL/GenBank/DDBJ whole genome shotgun (WGS) entry which is preliminary data.</text>
</comment>
<sequence length="178" mass="19497">TFEEVEEVEEVVDETEALEIIPHQEHVVKDGITAIETTTATTADKLAFEEMGEQEEEDVNDVAVTAGVKAGDAIVENPVDEGEPAQVITATTTGTGAAPGNLSKDSPDGLQYRGRPQKSNIFTYNIKHQNTDEVDYVSGSGYQQHRDDYDSDDGGGYKQSKTRRRLAARTRAKYLDDD</sequence>
<organism evidence="2 3">
    <name type="scientific">Entomortierella chlamydospora</name>
    <dbReference type="NCBI Taxonomy" id="101097"/>
    <lineage>
        <taxon>Eukaryota</taxon>
        <taxon>Fungi</taxon>
        <taxon>Fungi incertae sedis</taxon>
        <taxon>Mucoromycota</taxon>
        <taxon>Mortierellomycotina</taxon>
        <taxon>Mortierellomycetes</taxon>
        <taxon>Mortierellales</taxon>
        <taxon>Mortierellaceae</taxon>
        <taxon>Entomortierella</taxon>
    </lineage>
</organism>
<protein>
    <submittedName>
        <fullName evidence="2">Uncharacterized protein</fullName>
    </submittedName>
</protein>
<feature type="region of interest" description="Disordered" evidence="1">
    <location>
        <begin position="136"/>
        <end position="178"/>
    </location>
</feature>
<keyword evidence="3" id="KW-1185">Reference proteome</keyword>
<feature type="region of interest" description="Disordered" evidence="1">
    <location>
        <begin position="91"/>
        <end position="115"/>
    </location>
</feature>
<dbReference type="EMBL" id="JAAAID010000332">
    <property type="protein sequence ID" value="KAG0018814.1"/>
    <property type="molecule type" value="Genomic_DNA"/>
</dbReference>
<evidence type="ECO:0000256" key="1">
    <source>
        <dbReference type="SAM" id="MobiDB-lite"/>
    </source>
</evidence>
<proteinExistence type="predicted"/>
<gene>
    <name evidence="2" type="ORF">BGZ80_006708</name>
</gene>
<feature type="non-terminal residue" evidence="2">
    <location>
        <position position="1"/>
    </location>
</feature>
<name>A0A9P6MZN8_9FUNG</name>
<feature type="compositionally biased region" description="Low complexity" evidence="1">
    <location>
        <begin position="91"/>
        <end position="100"/>
    </location>
</feature>
<reference evidence="2" key="1">
    <citation type="journal article" date="2020" name="Fungal Divers.">
        <title>Resolving the Mortierellaceae phylogeny through synthesis of multi-gene phylogenetics and phylogenomics.</title>
        <authorList>
            <person name="Vandepol N."/>
            <person name="Liber J."/>
            <person name="Desiro A."/>
            <person name="Na H."/>
            <person name="Kennedy M."/>
            <person name="Barry K."/>
            <person name="Grigoriev I.V."/>
            <person name="Miller A.N."/>
            <person name="O'Donnell K."/>
            <person name="Stajich J.E."/>
            <person name="Bonito G."/>
        </authorList>
    </citation>
    <scope>NUCLEOTIDE SEQUENCE</scope>
    <source>
        <strain evidence="2">NRRL 2769</strain>
    </source>
</reference>